<dbReference type="Proteomes" id="UP000461276">
    <property type="component" value="Unassembled WGS sequence"/>
</dbReference>
<comment type="caution">
    <text evidence="2">The sequence shown here is derived from an EMBL/GenBank/DDBJ whole genome shotgun (WGS) entry which is preliminary data.</text>
</comment>
<evidence type="ECO:0000313" key="2">
    <source>
        <dbReference type="EMBL" id="MRY95342.1"/>
    </source>
</evidence>
<sequence length="506" mass="59886">MNNTYILLMLVNTLTKAEKRYFHLCANLQNGDKVYLTLFNLIDANTSPEQLYTRFCQIQDGKSFETAVKHLYRVLLECLVRLREKQDVQTRIFNYISKAGVLFEREIFDEAFIELDKAKKLAITYENDSLLLLIRRTELKYLSALDFKTISEKQLVNKQMKINEVLKYARTLNQHTQLYDILKHRLINKGYIRSDKQKEDLNDLVLSELHLIANNSYQGFEAQKLHLLFQATYYLNSGNYKSAIRYYQELINLFNDNQHLILNPPIYYLSAIQGILDSLCIAGLYHETPFFLSKLEELTQNEYSTEFILHLKTLIYIYKSNSLLQAGNFEQALELRDKQENELLKKVTSLGLESQLRLYLSFAVLGMYTKDYVQARKYMKKIFSLGKLFCAFPSYKIARLVNLLLQAELGNYDFFKNEIISIKRNIRFEKQTYITEKLIFKFIQGYPLPSYEKARNKRWLQYQKDIQKIEQDKYERQLLKTFDVLAWIESKLTQRSLADIFAEKAH</sequence>
<dbReference type="EMBL" id="WKMY01000018">
    <property type="protein sequence ID" value="MRY95342.1"/>
    <property type="molecule type" value="Genomic_DNA"/>
</dbReference>
<accession>A0A174E0M7</accession>
<dbReference type="Gene3D" id="1.25.40.10">
    <property type="entry name" value="Tetratricopeptide repeat domain"/>
    <property type="match status" value="1"/>
</dbReference>
<evidence type="ECO:0000313" key="3">
    <source>
        <dbReference type="Proteomes" id="UP000095455"/>
    </source>
</evidence>
<dbReference type="OMA" id="AITYEND"/>
<protein>
    <submittedName>
        <fullName evidence="1">Tetratricopeptide repeat</fullName>
    </submittedName>
</protein>
<gene>
    <name evidence="1" type="ORF">ERS852380_02022</name>
    <name evidence="2" type="ORF">GKD67_19320</name>
</gene>
<reference evidence="2 4" key="2">
    <citation type="journal article" date="2019" name="Nat. Med.">
        <title>A library of human gut bacterial isolates paired with longitudinal multiomics data enables mechanistic microbiome research.</title>
        <authorList>
            <person name="Poyet M."/>
            <person name="Groussin M."/>
            <person name="Gibbons S.M."/>
            <person name="Avila-Pacheco J."/>
            <person name="Jiang X."/>
            <person name="Kearney S.M."/>
            <person name="Perrotta A.R."/>
            <person name="Berdy B."/>
            <person name="Zhao S."/>
            <person name="Lieberman T.D."/>
            <person name="Swanson P.K."/>
            <person name="Smith M."/>
            <person name="Roesemann S."/>
            <person name="Alexander J.E."/>
            <person name="Rich S.A."/>
            <person name="Livny J."/>
            <person name="Vlamakis H."/>
            <person name="Clish C."/>
            <person name="Bullock K."/>
            <person name="Deik A."/>
            <person name="Scott J."/>
            <person name="Pierce K.A."/>
            <person name="Xavier R.J."/>
            <person name="Alm E.J."/>
        </authorList>
    </citation>
    <scope>NUCLEOTIDE SEQUENCE [LARGE SCALE GENOMIC DNA]</scope>
    <source>
        <strain evidence="2 4">BIOML-A9</strain>
    </source>
</reference>
<dbReference type="AlphaFoldDB" id="A0A174E0M7"/>
<dbReference type="RefSeq" id="WP_011966550.1">
    <property type="nucleotide sequence ID" value="NZ_CABMKT010000002.1"/>
</dbReference>
<dbReference type="EMBL" id="CYYK01000006">
    <property type="protein sequence ID" value="CUO31422.1"/>
    <property type="molecule type" value="Genomic_DNA"/>
</dbReference>
<name>A0A174E0M7_PARDI</name>
<dbReference type="InterPro" id="IPR011990">
    <property type="entry name" value="TPR-like_helical_dom_sf"/>
</dbReference>
<evidence type="ECO:0000313" key="4">
    <source>
        <dbReference type="Proteomes" id="UP000461276"/>
    </source>
</evidence>
<dbReference type="SUPFAM" id="SSF48452">
    <property type="entry name" value="TPR-like"/>
    <property type="match status" value="1"/>
</dbReference>
<dbReference type="Proteomes" id="UP000095455">
    <property type="component" value="Unassembled WGS sequence"/>
</dbReference>
<evidence type="ECO:0000313" key="1">
    <source>
        <dbReference type="EMBL" id="CUO31422.1"/>
    </source>
</evidence>
<reference evidence="1 3" key="1">
    <citation type="submission" date="2015-09" db="EMBL/GenBank/DDBJ databases">
        <authorList>
            <consortium name="Pathogen Informatics"/>
        </authorList>
    </citation>
    <scope>NUCLEOTIDE SEQUENCE [LARGE SCALE GENOMIC DNA]</scope>
    <source>
        <strain evidence="1 3">2789STDY5608822</strain>
    </source>
</reference>
<organism evidence="2 4">
    <name type="scientific">Parabacteroides distasonis</name>
    <dbReference type="NCBI Taxonomy" id="823"/>
    <lineage>
        <taxon>Bacteria</taxon>
        <taxon>Pseudomonadati</taxon>
        <taxon>Bacteroidota</taxon>
        <taxon>Bacteroidia</taxon>
        <taxon>Bacteroidales</taxon>
        <taxon>Tannerellaceae</taxon>
        <taxon>Parabacteroides</taxon>
    </lineage>
</organism>
<proteinExistence type="predicted"/>